<proteinExistence type="predicted"/>
<keyword evidence="1" id="KW-0472">Membrane</keyword>
<feature type="transmembrane region" description="Helical" evidence="1">
    <location>
        <begin position="238"/>
        <end position="258"/>
    </location>
</feature>
<protein>
    <submittedName>
        <fullName evidence="2">Uncharacterized protein</fullName>
    </submittedName>
</protein>
<accession>A0ABW3BXW7</accession>
<feature type="transmembrane region" description="Helical" evidence="1">
    <location>
        <begin position="114"/>
        <end position="133"/>
    </location>
</feature>
<keyword evidence="3" id="KW-1185">Reference proteome</keyword>
<reference evidence="3" key="1">
    <citation type="journal article" date="2019" name="Int. J. Syst. Evol. Microbiol.">
        <title>The Global Catalogue of Microorganisms (GCM) 10K type strain sequencing project: providing services to taxonomists for standard genome sequencing and annotation.</title>
        <authorList>
            <consortium name="The Broad Institute Genomics Platform"/>
            <consortium name="The Broad Institute Genome Sequencing Center for Infectious Disease"/>
            <person name="Wu L."/>
            <person name="Ma J."/>
        </authorList>
    </citation>
    <scope>NUCLEOTIDE SEQUENCE [LARGE SCALE GENOMIC DNA]</scope>
    <source>
        <strain evidence="3">CCUG 60529</strain>
    </source>
</reference>
<evidence type="ECO:0000256" key="1">
    <source>
        <dbReference type="SAM" id="Phobius"/>
    </source>
</evidence>
<dbReference type="RefSeq" id="WP_379944091.1">
    <property type="nucleotide sequence ID" value="NZ_JBHTIB010000037.1"/>
</dbReference>
<name>A0ABW3BXW7_9FLAO</name>
<feature type="transmembrane region" description="Helical" evidence="1">
    <location>
        <begin position="264"/>
        <end position="285"/>
    </location>
</feature>
<keyword evidence="1" id="KW-1133">Transmembrane helix</keyword>
<dbReference type="EMBL" id="JBHTIB010000037">
    <property type="protein sequence ID" value="MFD0837395.1"/>
    <property type="molecule type" value="Genomic_DNA"/>
</dbReference>
<feature type="transmembrane region" description="Helical" evidence="1">
    <location>
        <begin position="154"/>
        <end position="175"/>
    </location>
</feature>
<evidence type="ECO:0000313" key="2">
    <source>
        <dbReference type="EMBL" id="MFD0837395.1"/>
    </source>
</evidence>
<feature type="transmembrane region" description="Helical" evidence="1">
    <location>
        <begin position="46"/>
        <end position="65"/>
    </location>
</feature>
<feature type="transmembrane region" description="Helical" evidence="1">
    <location>
        <begin position="77"/>
        <end position="94"/>
    </location>
</feature>
<feature type="transmembrane region" description="Helical" evidence="1">
    <location>
        <begin position="207"/>
        <end position="226"/>
    </location>
</feature>
<gene>
    <name evidence="2" type="ORF">ACFQ0I_16570</name>
</gene>
<organism evidence="2 3">
    <name type="scientific">Mariniflexile aquimaris</name>
    <dbReference type="NCBI Taxonomy" id="881009"/>
    <lineage>
        <taxon>Bacteria</taxon>
        <taxon>Pseudomonadati</taxon>
        <taxon>Bacteroidota</taxon>
        <taxon>Flavobacteriia</taxon>
        <taxon>Flavobacteriales</taxon>
        <taxon>Flavobacteriaceae</taxon>
        <taxon>Mariniflexile</taxon>
    </lineage>
</organism>
<sequence>MMKKLISAIQFISIVLVFILLFITPTAILPVSKSLLERINPKEMELFFPLLLTFSIYISYSYWLLIKNTNQSKLSVYIKLVAATFLLFPLMGFIESSFWLDSLKVVDNNEYVKIFFRYFITFTLFSTYLSLLYKQNNTTDQNGKNLLNLKLLTQRLLLIGGIYILLYNIFGYFVAWQFEATRIYYTGTSELKDFFTMLWINFSDPKFVIVHFIRGILFGLSGYIFYTMLNCSKLKKSIILALIFGGFGFQIILPNPIFPEMVRISHFIETTTSMIVFGMISIYVFDYKKYKTSNSVFSK</sequence>
<dbReference type="Proteomes" id="UP001597011">
    <property type="component" value="Unassembled WGS sequence"/>
</dbReference>
<comment type="caution">
    <text evidence="2">The sequence shown here is derived from an EMBL/GenBank/DDBJ whole genome shotgun (WGS) entry which is preliminary data.</text>
</comment>
<keyword evidence="1" id="KW-0812">Transmembrane</keyword>
<evidence type="ECO:0000313" key="3">
    <source>
        <dbReference type="Proteomes" id="UP001597011"/>
    </source>
</evidence>